<feature type="transmembrane region" description="Helical" evidence="1">
    <location>
        <begin position="49"/>
        <end position="71"/>
    </location>
</feature>
<keyword evidence="3" id="KW-1185">Reference proteome</keyword>
<evidence type="ECO:0000313" key="3">
    <source>
        <dbReference type="Proteomes" id="UP001219605"/>
    </source>
</evidence>
<evidence type="ECO:0000256" key="1">
    <source>
        <dbReference type="SAM" id="Phobius"/>
    </source>
</evidence>
<keyword evidence="1" id="KW-0812">Transmembrane</keyword>
<accession>A0ABY7ZW65</accession>
<name>A0ABY7ZW65_9ACTN</name>
<keyword evidence="1" id="KW-1133">Transmembrane helix</keyword>
<dbReference type="Pfam" id="PF19744">
    <property type="entry name" value="DUF6232"/>
    <property type="match status" value="1"/>
</dbReference>
<dbReference type="InterPro" id="IPR045629">
    <property type="entry name" value="DUF6232"/>
</dbReference>
<keyword evidence="1" id="KW-0472">Membrane</keyword>
<gene>
    <name evidence="2" type="ORF">PVK37_13300</name>
</gene>
<organism evidence="2 3">
    <name type="scientific">Micromonospora cathayae</name>
    <dbReference type="NCBI Taxonomy" id="3028804"/>
    <lineage>
        <taxon>Bacteria</taxon>
        <taxon>Bacillati</taxon>
        <taxon>Actinomycetota</taxon>
        <taxon>Actinomycetes</taxon>
        <taxon>Micromonosporales</taxon>
        <taxon>Micromonosporaceae</taxon>
        <taxon>Micromonospora</taxon>
    </lineage>
</organism>
<feature type="transmembrane region" description="Helical" evidence="1">
    <location>
        <begin position="77"/>
        <end position="103"/>
    </location>
</feature>
<evidence type="ECO:0000313" key="2">
    <source>
        <dbReference type="EMBL" id="WDZ87307.1"/>
    </source>
</evidence>
<dbReference type="Proteomes" id="UP001219605">
    <property type="component" value="Chromosome"/>
</dbReference>
<reference evidence="2 3" key="1">
    <citation type="submission" date="2023-02" db="EMBL/GenBank/DDBJ databases">
        <authorList>
            <person name="Mo P."/>
        </authorList>
    </citation>
    <scope>NUCLEOTIDE SEQUENCE [LARGE SCALE GENOMIC DNA]</scope>
    <source>
        <strain evidence="2 3">HUAS 3</strain>
    </source>
</reference>
<sequence>MVMFYDDRSVQVTSTAVRVDGRSFPLAEISQVWHQKGSRSWRVLAGRGALGAALAGPLVAALLGIAVAIWLHRSWTVTIAIVGASVLVGLAVGPVADVLFEFLDRSYARGSRQREIWIRWQGRPVRLVRTGDALRFGKIYRALQRAMERDQPVRRR</sequence>
<dbReference type="RefSeq" id="WP_275034232.1">
    <property type="nucleotide sequence ID" value="NZ_CP118615.1"/>
</dbReference>
<protein>
    <submittedName>
        <fullName evidence="2">DUF6232 family protein</fullName>
    </submittedName>
</protein>
<dbReference type="EMBL" id="CP118615">
    <property type="protein sequence ID" value="WDZ87307.1"/>
    <property type="molecule type" value="Genomic_DNA"/>
</dbReference>
<proteinExistence type="predicted"/>